<accession>A0A386Z8L0</accession>
<dbReference type="AlphaFoldDB" id="A0A386Z8L0"/>
<dbReference type="Pfam" id="PF19054">
    <property type="entry name" value="DUF5753"/>
    <property type="match status" value="1"/>
</dbReference>
<sequence>MFEQLTHLLDVMNNPNVSIGIVPRDAGYRAPAPGFVIHDNSQASTELVAGEIIIDDREGVALHVKTFEILTDQAVFDDRAEHLVTKALSPFHL</sequence>
<dbReference type="InterPro" id="IPR043917">
    <property type="entry name" value="DUF5753"/>
</dbReference>
<evidence type="ECO:0000313" key="3">
    <source>
        <dbReference type="Proteomes" id="UP000267164"/>
    </source>
</evidence>
<protein>
    <recommendedName>
        <fullName evidence="1">DUF5753 domain-containing protein</fullName>
    </recommendedName>
</protein>
<feature type="domain" description="DUF5753" evidence="1">
    <location>
        <begin position="1"/>
        <end position="84"/>
    </location>
</feature>
<reference evidence="2 3" key="1">
    <citation type="submission" date="2018-09" db="EMBL/GenBank/DDBJ databases">
        <title>Nocardia yunnanensis sp. nov., an actinomycete isolated from a soil sample.</title>
        <authorList>
            <person name="Zhang J."/>
        </authorList>
    </citation>
    <scope>NUCLEOTIDE SEQUENCE [LARGE SCALE GENOMIC DNA]</scope>
    <source>
        <strain evidence="2 3">CFHS0054</strain>
    </source>
</reference>
<evidence type="ECO:0000313" key="2">
    <source>
        <dbReference type="EMBL" id="AYF74142.1"/>
    </source>
</evidence>
<name>A0A386Z8L0_9NOCA</name>
<dbReference type="KEGG" id="nyu:D7D52_10000"/>
<proteinExistence type="predicted"/>
<gene>
    <name evidence="2" type="ORF">D7D52_10000</name>
</gene>
<keyword evidence="3" id="KW-1185">Reference proteome</keyword>
<organism evidence="2 3">
    <name type="scientific">Nocardia yunnanensis</name>
    <dbReference type="NCBI Taxonomy" id="2382165"/>
    <lineage>
        <taxon>Bacteria</taxon>
        <taxon>Bacillati</taxon>
        <taxon>Actinomycetota</taxon>
        <taxon>Actinomycetes</taxon>
        <taxon>Mycobacteriales</taxon>
        <taxon>Nocardiaceae</taxon>
        <taxon>Nocardia</taxon>
    </lineage>
</organism>
<dbReference type="Proteomes" id="UP000267164">
    <property type="component" value="Chromosome"/>
</dbReference>
<dbReference type="OrthoDB" id="4534176at2"/>
<dbReference type="EMBL" id="CP032568">
    <property type="protein sequence ID" value="AYF74142.1"/>
    <property type="molecule type" value="Genomic_DNA"/>
</dbReference>
<evidence type="ECO:0000259" key="1">
    <source>
        <dbReference type="Pfam" id="PF19054"/>
    </source>
</evidence>